<dbReference type="EMBL" id="UAVU01000007">
    <property type="protein sequence ID" value="SQC91368.1"/>
    <property type="molecule type" value="Genomic_DNA"/>
</dbReference>
<dbReference type="AlphaFoldDB" id="A0A2X3IFW7"/>
<dbReference type="InterPro" id="IPR035965">
    <property type="entry name" value="PAS-like_dom_sf"/>
</dbReference>
<evidence type="ECO:0000313" key="3">
    <source>
        <dbReference type="Proteomes" id="UP000251197"/>
    </source>
</evidence>
<evidence type="ECO:0000259" key="1">
    <source>
        <dbReference type="PROSITE" id="PS50112"/>
    </source>
</evidence>
<gene>
    <name evidence="2" type="ORF">NCTC12120_04523</name>
</gene>
<reference evidence="2 3" key="1">
    <citation type="submission" date="2018-06" db="EMBL/GenBank/DDBJ databases">
        <authorList>
            <consortium name="Pathogen Informatics"/>
            <person name="Doyle S."/>
        </authorList>
    </citation>
    <scope>NUCLEOTIDE SEQUENCE [LARGE SCALE GENOMIC DNA]</scope>
    <source>
        <strain evidence="2 3">NCTC12120</strain>
    </source>
</reference>
<proteinExistence type="predicted"/>
<dbReference type="Proteomes" id="UP000251197">
    <property type="component" value="Unassembled WGS sequence"/>
</dbReference>
<dbReference type="Gene3D" id="3.30.450.20">
    <property type="entry name" value="PAS domain"/>
    <property type="match status" value="1"/>
</dbReference>
<organism evidence="2 3">
    <name type="scientific">Cedecea neteri</name>
    <dbReference type="NCBI Taxonomy" id="158822"/>
    <lineage>
        <taxon>Bacteria</taxon>
        <taxon>Pseudomonadati</taxon>
        <taxon>Pseudomonadota</taxon>
        <taxon>Gammaproteobacteria</taxon>
        <taxon>Enterobacterales</taxon>
        <taxon>Enterobacteriaceae</taxon>
        <taxon>Cedecea</taxon>
    </lineage>
</organism>
<name>A0A2X3IFW7_9ENTR</name>
<sequence length="87" mass="10075">MVMYSSRTERKHITESETRFRNAMEYSAIGMALVSTEGKWLQVNKSLCKFLGYSSEELSDLTFQQITWPEDLKSRSSTPQQARGRPH</sequence>
<evidence type="ECO:0000313" key="2">
    <source>
        <dbReference type="EMBL" id="SQC91368.1"/>
    </source>
</evidence>
<feature type="domain" description="PAS" evidence="1">
    <location>
        <begin position="16"/>
        <end position="71"/>
    </location>
</feature>
<dbReference type="Pfam" id="PF13188">
    <property type="entry name" value="PAS_8"/>
    <property type="match status" value="1"/>
</dbReference>
<dbReference type="CDD" id="cd00130">
    <property type="entry name" value="PAS"/>
    <property type="match status" value="1"/>
</dbReference>
<dbReference type="SUPFAM" id="SSF55785">
    <property type="entry name" value="PYP-like sensor domain (PAS domain)"/>
    <property type="match status" value="1"/>
</dbReference>
<protein>
    <submittedName>
        <fullName evidence="2">Putative diguanylate cyclase</fullName>
    </submittedName>
</protein>
<dbReference type="InterPro" id="IPR000014">
    <property type="entry name" value="PAS"/>
</dbReference>
<dbReference type="PROSITE" id="PS50112">
    <property type="entry name" value="PAS"/>
    <property type="match status" value="1"/>
</dbReference>
<accession>A0A2X3IFW7</accession>
<dbReference type="NCBIfam" id="TIGR00229">
    <property type="entry name" value="sensory_box"/>
    <property type="match status" value="1"/>
</dbReference>
<dbReference type="SMART" id="SM00091">
    <property type="entry name" value="PAS"/>
    <property type="match status" value="1"/>
</dbReference>